<feature type="non-terminal residue" evidence="2">
    <location>
        <position position="92"/>
    </location>
</feature>
<keyword evidence="1" id="KW-0175">Coiled coil</keyword>
<protein>
    <submittedName>
        <fullName evidence="2">Uncharacterized protein</fullName>
    </submittedName>
</protein>
<name>A0A9D1YVS1_9MICO</name>
<evidence type="ECO:0000256" key="1">
    <source>
        <dbReference type="SAM" id="Coils"/>
    </source>
</evidence>
<evidence type="ECO:0000313" key="3">
    <source>
        <dbReference type="Proteomes" id="UP000824005"/>
    </source>
</evidence>
<sequence>MATTPTPEEAVERARLAQDQRIETVRMLAQARQELAEEREDADRERANLEARIKERAQLFEAADVKAYNAATTAGWTPEELRKIGFPEPEKK</sequence>
<reference evidence="2" key="1">
    <citation type="journal article" date="2021" name="PeerJ">
        <title>Extensive microbial diversity within the chicken gut microbiome revealed by metagenomics and culture.</title>
        <authorList>
            <person name="Gilroy R."/>
            <person name="Ravi A."/>
            <person name="Getino M."/>
            <person name="Pursley I."/>
            <person name="Horton D.L."/>
            <person name="Alikhan N.F."/>
            <person name="Baker D."/>
            <person name="Gharbi K."/>
            <person name="Hall N."/>
            <person name="Watson M."/>
            <person name="Adriaenssens E.M."/>
            <person name="Foster-Nyarko E."/>
            <person name="Jarju S."/>
            <person name="Secka A."/>
            <person name="Antonio M."/>
            <person name="Oren A."/>
            <person name="Chaudhuri R.R."/>
            <person name="La Ragione R."/>
            <person name="Hildebrand F."/>
            <person name="Pallen M.J."/>
        </authorList>
    </citation>
    <scope>NUCLEOTIDE SEQUENCE</scope>
    <source>
        <strain evidence="2">ChiGjej1B1-98</strain>
    </source>
</reference>
<organism evidence="2 3">
    <name type="scientific">Candidatus Agrococcus pullicola</name>
    <dbReference type="NCBI Taxonomy" id="2838429"/>
    <lineage>
        <taxon>Bacteria</taxon>
        <taxon>Bacillati</taxon>
        <taxon>Actinomycetota</taxon>
        <taxon>Actinomycetes</taxon>
        <taxon>Micrococcales</taxon>
        <taxon>Microbacteriaceae</taxon>
        <taxon>Agrococcus</taxon>
    </lineage>
</organism>
<dbReference type="Proteomes" id="UP000824005">
    <property type="component" value="Unassembled WGS sequence"/>
</dbReference>
<proteinExistence type="predicted"/>
<comment type="caution">
    <text evidence="2">The sequence shown here is derived from an EMBL/GenBank/DDBJ whole genome shotgun (WGS) entry which is preliminary data.</text>
</comment>
<reference evidence="2" key="2">
    <citation type="submission" date="2021-04" db="EMBL/GenBank/DDBJ databases">
        <authorList>
            <person name="Gilroy R."/>
        </authorList>
    </citation>
    <scope>NUCLEOTIDE SEQUENCE</scope>
    <source>
        <strain evidence="2">ChiGjej1B1-98</strain>
    </source>
</reference>
<evidence type="ECO:0000313" key="2">
    <source>
        <dbReference type="EMBL" id="HIY66238.1"/>
    </source>
</evidence>
<feature type="coiled-coil region" evidence="1">
    <location>
        <begin position="21"/>
        <end position="59"/>
    </location>
</feature>
<dbReference type="EMBL" id="DXDC01000242">
    <property type="protein sequence ID" value="HIY66238.1"/>
    <property type="molecule type" value="Genomic_DNA"/>
</dbReference>
<dbReference type="AlphaFoldDB" id="A0A9D1YVS1"/>
<accession>A0A9D1YVS1</accession>
<gene>
    <name evidence="2" type="ORF">H9830_08190</name>
</gene>